<sequence>EVNVLPLFTKIKNEISACLVAFSSGNISLRARFIVPKIVVLFF</sequence>
<feature type="non-terminal residue" evidence="1">
    <location>
        <position position="1"/>
    </location>
</feature>
<dbReference type="AlphaFoldDB" id="A0A0K2VDZ3"/>
<accession>A0A0K2VDZ3</accession>
<proteinExistence type="predicted"/>
<evidence type="ECO:0000313" key="1">
    <source>
        <dbReference type="EMBL" id="CDW48595.1"/>
    </source>
</evidence>
<protein>
    <submittedName>
        <fullName evidence="1">Uncharacterized protein</fullName>
    </submittedName>
</protein>
<dbReference type="EMBL" id="HACA01031234">
    <property type="protein sequence ID" value="CDW48595.1"/>
    <property type="molecule type" value="Transcribed_RNA"/>
</dbReference>
<name>A0A0K2VDZ3_LEPSM</name>
<organism evidence="1">
    <name type="scientific">Lepeophtheirus salmonis</name>
    <name type="common">Salmon louse</name>
    <name type="synonym">Caligus salmonis</name>
    <dbReference type="NCBI Taxonomy" id="72036"/>
    <lineage>
        <taxon>Eukaryota</taxon>
        <taxon>Metazoa</taxon>
        <taxon>Ecdysozoa</taxon>
        <taxon>Arthropoda</taxon>
        <taxon>Crustacea</taxon>
        <taxon>Multicrustacea</taxon>
        <taxon>Hexanauplia</taxon>
        <taxon>Copepoda</taxon>
        <taxon>Siphonostomatoida</taxon>
        <taxon>Caligidae</taxon>
        <taxon>Lepeophtheirus</taxon>
    </lineage>
</organism>
<reference evidence="1" key="1">
    <citation type="submission" date="2014-05" db="EMBL/GenBank/DDBJ databases">
        <authorList>
            <person name="Chronopoulou M."/>
        </authorList>
    </citation>
    <scope>NUCLEOTIDE SEQUENCE</scope>
    <source>
        <tissue evidence="1">Whole organism</tissue>
    </source>
</reference>